<keyword evidence="3 7" id="KW-0732">Signal</keyword>
<dbReference type="SMART" id="SM00321">
    <property type="entry name" value="WSC"/>
    <property type="match status" value="1"/>
</dbReference>
<dbReference type="AlphaFoldDB" id="A0A9P4UCI0"/>
<keyword evidence="10" id="KW-1185">Reference proteome</keyword>
<gene>
    <name evidence="9" type="ORF">P171DRAFT_413338</name>
</gene>
<dbReference type="PANTHER" id="PTHR24269">
    <property type="entry name" value="KREMEN PROTEIN"/>
    <property type="match status" value="1"/>
</dbReference>
<dbReference type="GO" id="GO:0005886">
    <property type="term" value="C:plasma membrane"/>
    <property type="evidence" value="ECO:0007669"/>
    <property type="project" value="TreeGrafter"/>
</dbReference>
<organism evidence="9 10">
    <name type="scientific">Karstenula rhodostoma CBS 690.94</name>
    <dbReference type="NCBI Taxonomy" id="1392251"/>
    <lineage>
        <taxon>Eukaryota</taxon>
        <taxon>Fungi</taxon>
        <taxon>Dikarya</taxon>
        <taxon>Ascomycota</taxon>
        <taxon>Pezizomycotina</taxon>
        <taxon>Dothideomycetes</taxon>
        <taxon>Pleosporomycetidae</taxon>
        <taxon>Pleosporales</taxon>
        <taxon>Massarineae</taxon>
        <taxon>Didymosphaeriaceae</taxon>
        <taxon>Karstenula</taxon>
    </lineage>
</organism>
<reference evidence="9" key="1">
    <citation type="journal article" date="2020" name="Stud. Mycol.">
        <title>101 Dothideomycetes genomes: a test case for predicting lifestyles and emergence of pathogens.</title>
        <authorList>
            <person name="Haridas S."/>
            <person name="Albert R."/>
            <person name="Binder M."/>
            <person name="Bloem J."/>
            <person name="Labutti K."/>
            <person name="Salamov A."/>
            <person name="Andreopoulos B."/>
            <person name="Baker S."/>
            <person name="Barry K."/>
            <person name="Bills G."/>
            <person name="Bluhm B."/>
            <person name="Cannon C."/>
            <person name="Castanera R."/>
            <person name="Culley D."/>
            <person name="Daum C."/>
            <person name="Ezra D."/>
            <person name="Gonzalez J."/>
            <person name="Henrissat B."/>
            <person name="Kuo A."/>
            <person name="Liang C."/>
            <person name="Lipzen A."/>
            <person name="Lutzoni F."/>
            <person name="Magnuson J."/>
            <person name="Mondo S."/>
            <person name="Nolan M."/>
            <person name="Ohm R."/>
            <person name="Pangilinan J."/>
            <person name="Park H.-J."/>
            <person name="Ramirez L."/>
            <person name="Alfaro M."/>
            <person name="Sun H."/>
            <person name="Tritt A."/>
            <person name="Yoshinaga Y."/>
            <person name="Zwiers L.-H."/>
            <person name="Turgeon B."/>
            <person name="Goodwin S."/>
            <person name="Spatafora J."/>
            <person name="Crous P."/>
            <person name="Grigoriev I."/>
        </authorList>
    </citation>
    <scope>NUCLEOTIDE SEQUENCE</scope>
    <source>
        <strain evidence="9">CBS 690.94</strain>
    </source>
</reference>
<feature type="signal peptide" evidence="7">
    <location>
        <begin position="1"/>
        <end position="17"/>
    </location>
</feature>
<evidence type="ECO:0000259" key="8">
    <source>
        <dbReference type="PROSITE" id="PS51212"/>
    </source>
</evidence>
<keyword evidence="4" id="KW-1133">Transmembrane helix</keyword>
<evidence type="ECO:0000313" key="10">
    <source>
        <dbReference type="Proteomes" id="UP000799764"/>
    </source>
</evidence>
<evidence type="ECO:0000256" key="7">
    <source>
        <dbReference type="SAM" id="SignalP"/>
    </source>
</evidence>
<dbReference type="OrthoDB" id="2019572at2759"/>
<dbReference type="EMBL" id="MU001500">
    <property type="protein sequence ID" value="KAF2445205.1"/>
    <property type="molecule type" value="Genomic_DNA"/>
</dbReference>
<dbReference type="PANTHER" id="PTHR24269:SF16">
    <property type="entry name" value="PROTEIN SLG1"/>
    <property type="match status" value="1"/>
</dbReference>
<dbReference type="InterPro" id="IPR002889">
    <property type="entry name" value="WSC_carb-bd"/>
</dbReference>
<evidence type="ECO:0000256" key="6">
    <source>
        <dbReference type="ARBA" id="ARBA00023180"/>
    </source>
</evidence>
<comment type="caution">
    <text evidence="9">The sequence shown here is derived from an EMBL/GenBank/DDBJ whole genome shotgun (WGS) entry which is preliminary data.</text>
</comment>
<evidence type="ECO:0000256" key="5">
    <source>
        <dbReference type="ARBA" id="ARBA00023136"/>
    </source>
</evidence>
<dbReference type="Gene3D" id="3.10.350.10">
    <property type="entry name" value="LysM domain"/>
    <property type="match status" value="1"/>
</dbReference>
<accession>A0A9P4UCI0</accession>
<keyword evidence="6" id="KW-0325">Glycoprotein</keyword>
<keyword evidence="5" id="KW-0472">Membrane</keyword>
<evidence type="ECO:0000256" key="4">
    <source>
        <dbReference type="ARBA" id="ARBA00022989"/>
    </source>
</evidence>
<evidence type="ECO:0000256" key="3">
    <source>
        <dbReference type="ARBA" id="ARBA00022729"/>
    </source>
</evidence>
<comment type="subcellular location">
    <subcellularLocation>
        <location evidence="1">Membrane</location>
        <topology evidence="1">Single-pass membrane protein</topology>
    </subcellularLocation>
</comment>
<dbReference type="Pfam" id="PF01822">
    <property type="entry name" value="WSC"/>
    <property type="match status" value="1"/>
</dbReference>
<sequence>MLHYLFVLGFLARYVACGTTPLLQWDPDTVADCAGWYDNAETFSCEYIRKLYGITPEEFHSWNPSVSLDCEPWSFQSYCIITQEKIDALPSTTTLATITPTTTSAAVSLAPSPTAWEAMGCYTEDAEMPILEQNMNPKGDASLTVAKCKNTCYRLAYQFAGVQQGNQCWCSSYVGGEWTSNQKDCNVPCTGDQNTICGGKGLLNVFKALSNSIPASTTTIASIKVPETTTVPASIVATGAAARNVVLR</sequence>
<feature type="chain" id="PRO_5040249014" description="WSC domain-containing protein" evidence="7">
    <location>
        <begin position="18"/>
        <end position="248"/>
    </location>
</feature>
<evidence type="ECO:0000256" key="2">
    <source>
        <dbReference type="ARBA" id="ARBA00022692"/>
    </source>
</evidence>
<name>A0A9P4UCI0_9PLEO</name>
<dbReference type="Proteomes" id="UP000799764">
    <property type="component" value="Unassembled WGS sequence"/>
</dbReference>
<dbReference type="PROSITE" id="PS51212">
    <property type="entry name" value="WSC"/>
    <property type="match status" value="1"/>
</dbReference>
<dbReference type="InterPro" id="IPR051836">
    <property type="entry name" value="Kremen_rcpt"/>
</dbReference>
<feature type="domain" description="WSC" evidence="8">
    <location>
        <begin position="115"/>
        <end position="209"/>
    </location>
</feature>
<evidence type="ECO:0000313" key="9">
    <source>
        <dbReference type="EMBL" id="KAF2445205.1"/>
    </source>
</evidence>
<dbReference type="InterPro" id="IPR036779">
    <property type="entry name" value="LysM_dom_sf"/>
</dbReference>
<proteinExistence type="predicted"/>
<keyword evidence="2" id="KW-0812">Transmembrane</keyword>
<evidence type="ECO:0000256" key="1">
    <source>
        <dbReference type="ARBA" id="ARBA00004167"/>
    </source>
</evidence>
<protein>
    <recommendedName>
        <fullName evidence="8">WSC domain-containing protein</fullName>
    </recommendedName>
</protein>